<sequence length="78" mass="9114">MKETLAKRKKEGRNQLSQCLEIDICFIPQIIIAALYSSSIPNLTGSTLFISIIRCQKSQFRRFCEIQYKMIKRTEKNV</sequence>
<dbReference type="EMBL" id="REGN01000388">
    <property type="protein sequence ID" value="RNA42274.1"/>
    <property type="molecule type" value="Genomic_DNA"/>
</dbReference>
<name>A0A3M7T2M8_BRAPC</name>
<keyword evidence="2" id="KW-1185">Reference proteome</keyword>
<accession>A0A3M7T2M8</accession>
<organism evidence="1 2">
    <name type="scientific">Brachionus plicatilis</name>
    <name type="common">Marine rotifer</name>
    <name type="synonym">Brachionus muelleri</name>
    <dbReference type="NCBI Taxonomy" id="10195"/>
    <lineage>
        <taxon>Eukaryota</taxon>
        <taxon>Metazoa</taxon>
        <taxon>Spiralia</taxon>
        <taxon>Gnathifera</taxon>
        <taxon>Rotifera</taxon>
        <taxon>Eurotatoria</taxon>
        <taxon>Monogononta</taxon>
        <taxon>Pseudotrocha</taxon>
        <taxon>Ploima</taxon>
        <taxon>Brachionidae</taxon>
        <taxon>Brachionus</taxon>
    </lineage>
</organism>
<evidence type="ECO:0000313" key="2">
    <source>
        <dbReference type="Proteomes" id="UP000276133"/>
    </source>
</evidence>
<evidence type="ECO:0000313" key="1">
    <source>
        <dbReference type="EMBL" id="RNA42274.1"/>
    </source>
</evidence>
<dbReference type="Proteomes" id="UP000276133">
    <property type="component" value="Unassembled WGS sequence"/>
</dbReference>
<comment type="caution">
    <text evidence="1">The sequence shown here is derived from an EMBL/GenBank/DDBJ whole genome shotgun (WGS) entry which is preliminary data.</text>
</comment>
<proteinExistence type="predicted"/>
<gene>
    <name evidence="1" type="ORF">BpHYR1_021221</name>
</gene>
<protein>
    <submittedName>
        <fullName evidence="1">Uncharacterized protein</fullName>
    </submittedName>
</protein>
<dbReference type="AlphaFoldDB" id="A0A3M7T2M8"/>
<reference evidence="1 2" key="1">
    <citation type="journal article" date="2018" name="Sci. Rep.">
        <title>Genomic signatures of local adaptation to the degree of environmental predictability in rotifers.</title>
        <authorList>
            <person name="Franch-Gras L."/>
            <person name="Hahn C."/>
            <person name="Garcia-Roger E.M."/>
            <person name="Carmona M.J."/>
            <person name="Serra M."/>
            <person name="Gomez A."/>
        </authorList>
    </citation>
    <scope>NUCLEOTIDE SEQUENCE [LARGE SCALE GENOMIC DNA]</scope>
    <source>
        <strain evidence="1">HYR1</strain>
    </source>
</reference>